<proteinExistence type="predicted"/>
<dbReference type="AlphaFoldDB" id="A0AAD5U582"/>
<name>A0AAD5U582_9FUNG</name>
<evidence type="ECO:0000313" key="2">
    <source>
        <dbReference type="Proteomes" id="UP001211065"/>
    </source>
</evidence>
<accession>A0AAD5U582</accession>
<sequence>MSTINWESESTRKDNMNIHFFPIFATFGLNGPFKALLNKFDTVTPNEDWKSYDLILNPFITAVVNNHFNIIKLLVFANKLTEYSYRWSIRIACRENNWKIFRFTMLYSSIQRKVPLLYKYDIKYLRYRLLTQAEIPRSYEIVLAARDGAYNAVKLLLSVEEIDPLVTHFGMGAINTKINNVTFLSLSQESYDFV</sequence>
<gene>
    <name evidence="1" type="ORF">HK099_007905</name>
</gene>
<protein>
    <submittedName>
        <fullName evidence="1">Uncharacterized protein</fullName>
    </submittedName>
</protein>
<dbReference type="EMBL" id="JADGJW010000081">
    <property type="protein sequence ID" value="KAJ3224786.1"/>
    <property type="molecule type" value="Genomic_DNA"/>
</dbReference>
<comment type="caution">
    <text evidence="1">The sequence shown here is derived from an EMBL/GenBank/DDBJ whole genome shotgun (WGS) entry which is preliminary data.</text>
</comment>
<organism evidence="1 2">
    <name type="scientific">Clydaea vesicula</name>
    <dbReference type="NCBI Taxonomy" id="447962"/>
    <lineage>
        <taxon>Eukaryota</taxon>
        <taxon>Fungi</taxon>
        <taxon>Fungi incertae sedis</taxon>
        <taxon>Chytridiomycota</taxon>
        <taxon>Chytridiomycota incertae sedis</taxon>
        <taxon>Chytridiomycetes</taxon>
        <taxon>Lobulomycetales</taxon>
        <taxon>Lobulomycetaceae</taxon>
        <taxon>Clydaea</taxon>
    </lineage>
</organism>
<dbReference type="Proteomes" id="UP001211065">
    <property type="component" value="Unassembled WGS sequence"/>
</dbReference>
<reference evidence="1" key="1">
    <citation type="submission" date="2020-05" db="EMBL/GenBank/DDBJ databases">
        <title>Phylogenomic resolution of chytrid fungi.</title>
        <authorList>
            <person name="Stajich J.E."/>
            <person name="Amses K."/>
            <person name="Simmons R."/>
            <person name="Seto K."/>
            <person name="Myers J."/>
            <person name="Bonds A."/>
            <person name="Quandt C.A."/>
            <person name="Barry K."/>
            <person name="Liu P."/>
            <person name="Grigoriev I."/>
            <person name="Longcore J.E."/>
            <person name="James T.Y."/>
        </authorList>
    </citation>
    <scope>NUCLEOTIDE SEQUENCE</scope>
    <source>
        <strain evidence="1">JEL0476</strain>
    </source>
</reference>
<evidence type="ECO:0000313" key="1">
    <source>
        <dbReference type="EMBL" id="KAJ3224786.1"/>
    </source>
</evidence>
<keyword evidence="2" id="KW-1185">Reference proteome</keyword>